<protein>
    <submittedName>
        <fullName evidence="2">High-affinity heme uptake system protein IsdE</fullName>
    </submittedName>
    <submittedName>
        <fullName evidence="3">Iron complex transport system substrate-binding protein</fullName>
    </submittedName>
</protein>
<dbReference type="EMBL" id="CP026606">
    <property type="protein sequence ID" value="AVB76276.1"/>
    <property type="molecule type" value="Genomic_DNA"/>
</dbReference>
<dbReference type="InterPro" id="IPR050902">
    <property type="entry name" value="ABC_Transporter_SBP"/>
</dbReference>
<dbReference type="Gene3D" id="3.40.50.1980">
    <property type="entry name" value="Nitrogenase molybdenum iron protein domain"/>
    <property type="match status" value="2"/>
</dbReference>
<proteinExistence type="predicted"/>
<dbReference type="GeneID" id="36101952"/>
<dbReference type="Proteomes" id="UP000590564">
    <property type="component" value="Unassembled WGS sequence"/>
</dbReference>
<gene>
    <name evidence="2" type="primary">isdE</name>
    <name evidence="3" type="ORF">HNP94_001720</name>
    <name evidence="4" type="ORF">HNP96_001591</name>
    <name evidence="2" type="ORF">MMJJ_08660</name>
</gene>
<reference evidence="5" key="1">
    <citation type="journal article" date="2018" name="Genome Announc.">
        <title>Complete Genome Sequence of the Methanococcus maripaludis Type Strain JJ (DSM 2067), a Model for Selenoprotein Synthesis in Archaea.</title>
        <authorList>
            <person name="Poehlein A."/>
            <person name="Heym D."/>
            <person name="Quitzke V."/>
            <person name="Fersch J."/>
            <person name="Daniel R."/>
            <person name="Rother M."/>
        </authorList>
    </citation>
    <scope>NUCLEOTIDE SEQUENCE [LARGE SCALE GENOMIC DNA]</scope>
    <source>
        <strain evidence="5">DSM 2067</strain>
    </source>
</reference>
<dbReference type="Pfam" id="PF01497">
    <property type="entry name" value="Peripla_BP_2"/>
    <property type="match status" value="1"/>
</dbReference>
<dbReference type="Proteomes" id="UP000239462">
    <property type="component" value="Chromosome"/>
</dbReference>
<dbReference type="EMBL" id="JACHED010000003">
    <property type="protein sequence ID" value="MBB6497548.1"/>
    <property type="molecule type" value="Genomic_DNA"/>
</dbReference>
<dbReference type="RefSeq" id="WP_104837832.1">
    <property type="nucleotide sequence ID" value="NZ_CP026606.1"/>
</dbReference>
<dbReference type="AlphaFoldDB" id="A0A2L1CBJ8"/>
<evidence type="ECO:0000313" key="5">
    <source>
        <dbReference type="Proteomes" id="UP000239462"/>
    </source>
</evidence>
<reference evidence="2" key="2">
    <citation type="submission" date="2018-02" db="EMBL/GenBank/DDBJ databases">
        <title>Complete genome sequence of the Methanococcus maripaludis type strain JJ (DSM 2067), a model for selenoprotein synthesis in Archaea.</title>
        <authorList>
            <person name="Poehlein A."/>
            <person name="Heym D."/>
            <person name="Quitzke V."/>
            <person name="Fersch J."/>
            <person name="Daniel R."/>
            <person name="Rother M."/>
        </authorList>
    </citation>
    <scope>NUCLEOTIDE SEQUENCE [LARGE SCALE GENOMIC DNA]</scope>
    <source>
        <strain evidence="2">DSM 2067</strain>
    </source>
</reference>
<evidence type="ECO:0000313" key="4">
    <source>
        <dbReference type="EMBL" id="MBB6497548.1"/>
    </source>
</evidence>
<dbReference type="PROSITE" id="PS50983">
    <property type="entry name" value="FE_B12_PBP"/>
    <property type="match status" value="1"/>
</dbReference>
<evidence type="ECO:0000259" key="1">
    <source>
        <dbReference type="PROSITE" id="PS50983"/>
    </source>
</evidence>
<organism evidence="2 5">
    <name type="scientific">Methanococcus maripaludis</name>
    <name type="common">Methanococcus deltae</name>
    <dbReference type="NCBI Taxonomy" id="39152"/>
    <lineage>
        <taxon>Archaea</taxon>
        <taxon>Methanobacteriati</taxon>
        <taxon>Methanobacteriota</taxon>
        <taxon>Methanomada group</taxon>
        <taxon>Methanococci</taxon>
        <taxon>Methanococcales</taxon>
        <taxon>Methanococcaceae</taxon>
        <taxon>Methanococcus</taxon>
    </lineage>
</organism>
<sequence length="353" mass="39479">MRTYLVLFSILLVFLAGCISTESKVGDTTTAVNMVSVTDFTGETSTINSPVERVVSNYGLIPPIIYLFGEGDKIVAGRGVMGADEFIDAVDPEFKTRSKDIKSDNVEEIKSLNPDVIFAPSWGSQQGQYPQLKSLGVPVVFIDIETSSNYYKTIEMMGEVFQKEAYAQELIDYYNQSTNDVLKRTASISENEKPRVLFLVYDQKKNSYWTPGGEFYQNNLITMAGGKTVSSDLPTGKAQINVEQAASWNPDIIITSAHTMEYPSTKVKEDILNDDGWKEINAVKNGNVYAMPFDGESWDTLGPKYVLGLYWTAKTLHPDMYTDFDILKLTSSEYERFFNVSIDEVTLVGDNIE</sequence>
<dbReference type="Proteomes" id="UP000567099">
    <property type="component" value="Unassembled WGS sequence"/>
</dbReference>
<dbReference type="SUPFAM" id="SSF53807">
    <property type="entry name" value="Helical backbone' metal receptor"/>
    <property type="match status" value="1"/>
</dbReference>
<dbReference type="KEGG" id="mmad:MMJJ_08660"/>
<dbReference type="InterPro" id="IPR002491">
    <property type="entry name" value="ABC_transptr_periplasmic_BD"/>
</dbReference>
<dbReference type="PANTHER" id="PTHR30535">
    <property type="entry name" value="VITAMIN B12-BINDING PROTEIN"/>
    <property type="match status" value="1"/>
</dbReference>
<name>A0A2L1CBJ8_METMI</name>
<dbReference type="EMBL" id="JACDUO010000002">
    <property type="protein sequence ID" value="MBA2864698.1"/>
    <property type="molecule type" value="Genomic_DNA"/>
</dbReference>
<accession>A0A2L1CBJ8</accession>
<feature type="domain" description="Fe/B12 periplasmic-binding" evidence="1">
    <location>
        <begin position="53"/>
        <end position="324"/>
    </location>
</feature>
<reference evidence="3 6" key="3">
    <citation type="submission" date="2020-07" db="EMBL/GenBank/DDBJ databases">
        <title>Genomic Encyclopedia of Type Strains, Phase IV (KMG-V): Genome sequencing to study the core and pangenomes of soil and plant-associated prokaryotes.</title>
        <authorList>
            <person name="Whitman W."/>
        </authorList>
    </citation>
    <scope>NUCLEOTIDE SEQUENCE [LARGE SCALE GENOMIC DNA]</scope>
    <source>
        <strain evidence="3 6">C13</strain>
        <strain evidence="4 7">D1</strain>
    </source>
</reference>
<dbReference type="PANTHER" id="PTHR30535:SF34">
    <property type="entry name" value="MOLYBDATE-BINDING PROTEIN MOLA"/>
    <property type="match status" value="1"/>
</dbReference>
<evidence type="ECO:0000313" key="6">
    <source>
        <dbReference type="Proteomes" id="UP000567099"/>
    </source>
</evidence>
<evidence type="ECO:0000313" key="2">
    <source>
        <dbReference type="EMBL" id="AVB76276.1"/>
    </source>
</evidence>
<dbReference type="PROSITE" id="PS51257">
    <property type="entry name" value="PROKAR_LIPOPROTEIN"/>
    <property type="match status" value="1"/>
</dbReference>
<evidence type="ECO:0000313" key="3">
    <source>
        <dbReference type="EMBL" id="MBA2864698.1"/>
    </source>
</evidence>
<evidence type="ECO:0000313" key="7">
    <source>
        <dbReference type="Proteomes" id="UP000590564"/>
    </source>
</evidence>